<dbReference type="AlphaFoldDB" id="A0A183CSJ4"/>
<proteinExistence type="predicted"/>
<accession>A0A183CSJ4</accession>
<organism evidence="2 3">
    <name type="scientific">Globodera pallida</name>
    <name type="common">Potato cyst nematode worm</name>
    <name type="synonym">Heterodera pallida</name>
    <dbReference type="NCBI Taxonomy" id="36090"/>
    <lineage>
        <taxon>Eukaryota</taxon>
        <taxon>Metazoa</taxon>
        <taxon>Ecdysozoa</taxon>
        <taxon>Nematoda</taxon>
        <taxon>Chromadorea</taxon>
        <taxon>Rhabditida</taxon>
        <taxon>Tylenchina</taxon>
        <taxon>Tylenchomorpha</taxon>
        <taxon>Tylenchoidea</taxon>
        <taxon>Heteroderidae</taxon>
        <taxon>Heteroderinae</taxon>
        <taxon>Globodera</taxon>
    </lineage>
</organism>
<evidence type="ECO:0000313" key="2">
    <source>
        <dbReference type="Proteomes" id="UP000050741"/>
    </source>
</evidence>
<sequence length="126" mass="14407">MVLLHPALSAASNRLAAMNSFGTLLNRWQGASLFRVDGTVLTQFRMIRRGGGHSVDDDEDRANRGAREEATRRAKEEAEHRARRAKEEAEQRARKAKEIAPHQAKKAKEEEEERTRRAREYTVRAI</sequence>
<reference evidence="2" key="2">
    <citation type="submission" date="2014-05" db="EMBL/GenBank/DDBJ databases">
        <title>The genome and life-stage specific transcriptomes of Globodera pallida elucidate key aspects of plant parasitism by a cyst nematode.</title>
        <authorList>
            <person name="Cotton J.A."/>
            <person name="Lilley C.J."/>
            <person name="Jones L.M."/>
            <person name="Kikuchi T."/>
            <person name="Reid A.J."/>
            <person name="Thorpe P."/>
            <person name="Tsai I.J."/>
            <person name="Beasley H."/>
            <person name="Blok V."/>
            <person name="Cock P.J.A."/>
            <person name="Van den Akker S.E."/>
            <person name="Holroyd N."/>
            <person name="Hunt M."/>
            <person name="Mantelin S."/>
            <person name="Naghra H."/>
            <person name="Pain A."/>
            <person name="Palomares-Rius J.E."/>
            <person name="Zarowiecki M."/>
            <person name="Berriman M."/>
            <person name="Jones J.T."/>
            <person name="Urwin P.E."/>
        </authorList>
    </citation>
    <scope>NUCLEOTIDE SEQUENCE [LARGE SCALE GENOMIC DNA]</scope>
    <source>
        <strain evidence="2">Lindley</strain>
    </source>
</reference>
<name>A0A183CSJ4_GLOPA</name>
<dbReference type="Proteomes" id="UP000050741">
    <property type="component" value="Unassembled WGS sequence"/>
</dbReference>
<feature type="compositionally biased region" description="Basic and acidic residues" evidence="1">
    <location>
        <begin position="61"/>
        <end position="126"/>
    </location>
</feature>
<feature type="region of interest" description="Disordered" evidence="1">
    <location>
        <begin position="49"/>
        <end position="126"/>
    </location>
</feature>
<evidence type="ECO:0000313" key="3">
    <source>
        <dbReference type="WBParaSite" id="GPLIN_001585200"/>
    </source>
</evidence>
<reference evidence="3" key="3">
    <citation type="submission" date="2016-06" db="UniProtKB">
        <authorList>
            <consortium name="WormBaseParasite"/>
        </authorList>
    </citation>
    <scope>IDENTIFICATION</scope>
</reference>
<keyword evidence="2" id="KW-1185">Reference proteome</keyword>
<protein>
    <submittedName>
        <fullName evidence="3">Uncharacterized protein</fullName>
    </submittedName>
</protein>
<reference evidence="2" key="1">
    <citation type="submission" date="2013-12" db="EMBL/GenBank/DDBJ databases">
        <authorList>
            <person name="Aslett M."/>
        </authorList>
    </citation>
    <scope>NUCLEOTIDE SEQUENCE [LARGE SCALE GENOMIC DNA]</scope>
    <source>
        <strain evidence="2">Lindley</strain>
    </source>
</reference>
<evidence type="ECO:0000256" key="1">
    <source>
        <dbReference type="SAM" id="MobiDB-lite"/>
    </source>
</evidence>
<dbReference type="WBParaSite" id="GPLIN_001585200">
    <property type="protein sequence ID" value="GPLIN_001585200"/>
    <property type="gene ID" value="GPLIN_001585200"/>
</dbReference>